<accession>A0A315XNB2</accession>
<keyword evidence="1" id="KW-0645">Protease</keyword>
<evidence type="ECO:0000313" key="7">
    <source>
        <dbReference type="EMBL" id="PWB87443.1"/>
    </source>
</evidence>
<keyword evidence="8" id="KW-1185">Reference proteome</keyword>
<dbReference type="EMBL" id="MZGS01000020">
    <property type="protein sequence ID" value="PWB87443.1"/>
    <property type="molecule type" value="Genomic_DNA"/>
</dbReference>
<dbReference type="RefSeq" id="WP_116591960.1">
    <property type="nucleotide sequence ID" value="NZ_MZGS01000020.1"/>
</dbReference>
<gene>
    <name evidence="7" type="ORF">MBBTH_10090</name>
</gene>
<evidence type="ECO:0000256" key="2">
    <source>
        <dbReference type="ARBA" id="ARBA00022723"/>
    </source>
</evidence>
<proteinExistence type="predicted"/>
<organism evidence="7 8">
    <name type="scientific">Methanobrevibacter thaueri</name>
    <dbReference type="NCBI Taxonomy" id="190975"/>
    <lineage>
        <taxon>Archaea</taxon>
        <taxon>Methanobacteriati</taxon>
        <taxon>Methanobacteriota</taxon>
        <taxon>Methanomada group</taxon>
        <taxon>Methanobacteria</taxon>
        <taxon>Methanobacteriales</taxon>
        <taxon>Methanobacteriaceae</taxon>
        <taxon>Methanobrevibacter</taxon>
    </lineage>
</organism>
<dbReference type="Gene3D" id="3.40.140.10">
    <property type="entry name" value="Cytidine Deaminase, domain 2"/>
    <property type="match status" value="1"/>
</dbReference>
<dbReference type="OrthoDB" id="4612at2157"/>
<dbReference type="Pfam" id="PF14464">
    <property type="entry name" value="Prok-JAB"/>
    <property type="match status" value="1"/>
</dbReference>
<evidence type="ECO:0000256" key="4">
    <source>
        <dbReference type="ARBA" id="ARBA00022833"/>
    </source>
</evidence>
<evidence type="ECO:0000313" key="8">
    <source>
        <dbReference type="Proteomes" id="UP000251717"/>
    </source>
</evidence>
<dbReference type="GO" id="GO:0046872">
    <property type="term" value="F:metal ion binding"/>
    <property type="evidence" value="ECO:0007669"/>
    <property type="project" value="UniProtKB-KW"/>
</dbReference>
<reference evidence="7 8" key="1">
    <citation type="submission" date="2017-03" db="EMBL/GenBank/DDBJ databases">
        <title>Genome sequence of Methanobrevibacter thaueri.</title>
        <authorList>
            <person name="Poehlein A."/>
            <person name="Seedorf H."/>
            <person name="Daniel R."/>
        </authorList>
    </citation>
    <scope>NUCLEOTIDE SEQUENCE [LARGE SCALE GENOMIC DNA]</scope>
    <source>
        <strain evidence="7 8">DSM 11995</strain>
    </source>
</reference>
<dbReference type="CDD" id="cd08072">
    <property type="entry name" value="MPN_archaeal"/>
    <property type="match status" value="1"/>
</dbReference>
<dbReference type="SUPFAM" id="SSF102712">
    <property type="entry name" value="JAB1/MPN domain"/>
    <property type="match status" value="1"/>
</dbReference>
<keyword evidence="2" id="KW-0479">Metal-binding</keyword>
<evidence type="ECO:0000256" key="1">
    <source>
        <dbReference type="ARBA" id="ARBA00022670"/>
    </source>
</evidence>
<evidence type="ECO:0000259" key="6">
    <source>
        <dbReference type="Pfam" id="PF14464"/>
    </source>
</evidence>
<dbReference type="GO" id="GO:0006508">
    <property type="term" value="P:proteolysis"/>
    <property type="evidence" value="ECO:0007669"/>
    <property type="project" value="UniProtKB-KW"/>
</dbReference>
<keyword evidence="5" id="KW-0482">Metalloprotease</keyword>
<keyword evidence="4" id="KW-0862">Zinc</keyword>
<keyword evidence="3" id="KW-0378">Hydrolase</keyword>
<comment type="caution">
    <text evidence="7">The sequence shown here is derived from an EMBL/GenBank/DDBJ whole genome shotgun (WGS) entry which is preliminary data.</text>
</comment>
<dbReference type="Proteomes" id="UP000251717">
    <property type="component" value="Unassembled WGS sequence"/>
</dbReference>
<name>A0A315XNB2_9EURY</name>
<feature type="domain" description="JAB" evidence="6">
    <location>
        <begin position="23"/>
        <end position="116"/>
    </location>
</feature>
<protein>
    <recommendedName>
        <fullName evidence="6">JAB domain-containing protein</fullName>
    </recommendedName>
</protein>
<dbReference type="GO" id="GO:0008237">
    <property type="term" value="F:metallopeptidase activity"/>
    <property type="evidence" value="ECO:0007669"/>
    <property type="project" value="UniProtKB-KW"/>
</dbReference>
<dbReference type="AlphaFoldDB" id="A0A315XNB2"/>
<evidence type="ECO:0000256" key="3">
    <source>
        <dbReference type="ARBA" id="ARBA00022801"/>
    </source>
</evidence>
<sequence length="242" mass="28232">MSFISRLLGNNDEEFTEVRVDREVLESVIYYSKKSYPNEFLAFFDGEIKDKILYITGLIFLPGETCETGAVVHTELLPMNSKYMGSVHSHPGPSASPSEADLKTFSKNGYFHMIVCLPYSLETFKSYDRYGEHMDYSIGDYRQFNEDNPDDFFDENDVVTDDDEFKPGFFDEDDDEFFRTLDDERVDRYSEFERRNQARIISNNQMSNDINIISNTQMPRQQVIRIELNPDGSVRKISKNKK</sequence>
<evidence type="ECO:0000256" key="5">
    <source>
        <dbReference type="ARBA" id="ARBA00023049"/>
    </source>
</evidence>
<dbReference type="InterPro" id="IPR028090">
    <property type="entry name" value="JAB_dom_prok"/>
</dbReference>